<keyword evidence="4 9" id="KW-1003">Cell membrane</keyword>
<feature type="domain" description="AprE-like beta-barrel" evidence="12">
    <location>
        <begin position="328"/>
        <end position="417"/>
    </location>
</feature>
<keyword evidence="5 9" id="KW-0997">Cell inner membrane</keyword>
<dbReference type="Gene3D" id="2.40.50.100">
    <property type="match status" value="1"/>
</dbReference>
<evidence type="ECO:0000256" key="2">
    <source>
        <dbReference type="ARBA" id="ARBA00009477"/>
    </source>
</evidence>
<dbReference type="InterPro" id="IPR058982">
    <property type="entry name" value="Beta-barrel_AprE"/>
</dbReference>
<evidence type="ECO:0000256" key="3">
    <source>
        <dbReference type="ARBA" id="ARBA00022448"/>
    </source>
</evidence>
<evidence type="ECO:0000256" key="6">
    <source>
        <dbReference type="ARBA" id="ARBA00022692"/>
    </source>
</evidence>
<dbReference type="Pfam" id="PF25994">
    <property type="entry name" value="HH_AprE"/>
    <property type="match status" value="1"/>
</dbReference>
<dbReference type="PRINTS" id="PR01490">
    <property type="entry name" value="RTXTOXIND"/>
</dbReference>
<feature type="transmembrane region" description="Helical" evidence="9">
    <location>
        <begin position="25"/>
        <end position="47"/>
    </location>
</feature>
<evidence type="ECO:0000256" key="4">
    <source>
        <dbReference type="ARBA" id="ARBA00022475"/>
    </source>
</evidence>
<accession>A0ABU8XT15</accession>
<sequence>MADAAIEVPEPPEDAAALLDAKLPLLAGALIATIAALVLALLGWLAWAEVDEVVRATGTVEPAGRVKIVNHPHGGRVVAIHVREGQRVEAGAPLVTFDGEVARSEHAERLGRLQMRTIEAARLAAEAEGRALEVEPALAEARPDLVAAQRALLEARDAAQRSRREAQERVIQTRRDELRTAAAEVGRLRNSLTLLKQQQEAVQALNERGLYPTLKLVQVQKQLSDNEGELAKAEAALAAARSALAESESRLDSLDKEHRSEVLAELGAVSAERDQLAEQLRAQATLLDDLVVTAPAPGIVQEITVTAPGQAVAPQETLMKLVPDAEGLVVEARVANQDVGRLRPGMPATVKVRAFDYLRYGSLEGTLQKVNADATPDPRTGELAYGITVVTARDHLGRARGEHDVVPGMVVDVELKVGERTILSYLTDRIFRMKEAFREG</sequence>
<dbReference type="NCBIfam" id="TIGR01843">
    <property type="entry name" value="type_I_hlyD"/>
    <property type="match status" value="1"/>
</dbReference>
<dbReference type="InterPro" id="IPR050739">
    <property type="entry name" value="MFP"/>
</dbReference>
<comment type="subcellular location">
    <subcellularLocation>
        <location evidence="1 9">Cell inner membrane</location>
        <topology evidence="1 9">Single-pass membrane protein</topology>
    </subcellularLocation>
</comment>
<keyword evidence="7 9" id="KW-1133">Transmembrane helix</keyword>
<dbReference type="InterPro" id="IPR010129">
    <property type="entry name" value="T1SS_HlyD"/>
</dbReference>
<feature type="domain" description="AprE-like long alpha-helical hairpin" evidence="11">
    <location>
        <begin position="103"/>
        <end position="283"/>
    </location>
</feature>
<evidence type="ECO:0000256" key="7">
    <source>
        <dbReference type="ARBA" id="ARBA00022989"/>
    </source>
</evidence>
<dbReference type="SUPFAM" id="SSF111369">
    <property type="entry name" value="HlyD-like secretion proteins"/>
    <property type="match status" value="1"/>
</dbReference>
<organism evidence="13 14">
    <name type="scientific">Benzoatithermus flavus</name>
    <dbReference type="NCBI Taxonomy" id="3108223"/>
    <lineage>
        <taxon>Bacteria</taxon>
        <taxon>Pseudomonadati</taxon>
        <taxon>Pseudomonadota</taxon>
        <taxon>Alphaproteobacteria</taxon>
        <taxon>Geminicoccales</taxon>
        <taxon>Geminicoccaceae</taxon>
        <taxon>Benzoatithermus</taxon>
    </lineage>
</organism>
<evidence type="ECO:0000256" key="1">
    <source>
        <dbReference type="ARBA" id="ARBA00004377"/>
    </source>
</evidence>
<evidence type="ECO:0000256" key="5">
    <source>
        <dbReference type="ARBA" id="ARBA00022519"/>
    </source>
</evidence>
<evidence type="ECO:0000259" key="11">
    <source>
        <dbReference type="Pfam" id="PF25994"/>
    </source>
</evidence>
<comment type="similarity">
    <text evidence="2 9">Belongs to the membrane fusion protein (MFP) (TC 8.A.1) family.</text>
</comment>
<dbReference type="EMBL" id="JBBLZC010000014">
    <property type="protein sequence ID" value="MEK0084352.1"/>
    <property type="molecule type" value="Genomic_DNA"/>
</dbReference>
<evidence type="ECO:0000256" key="10">
    <source>
        <dbReference type="SAM" id="Coils"/>
    </source>
</evidence>
<gene>
    <name evidence="13" type="ORF">U1T56_14435</name>
</gene>
<reference evidence="13 14" key="1">
    <citation type="submission" date="2024-01" db="EMBL/GenBank/DDBJ databases">
        <title>Multi-omics insights into the function and evolution of sodium benzoate biodegradation pathways in Benzoatithermus flavus gen. nov., sp. nov. from hot spring.</title>
        <authorList>
            <person name="Hu C.-J."/>
            <person name="Li W.-J."/>
        </authorList>
    </citation>
    <scope>NUCLEOTIDE SEQUENCE [LARGE SCALE GENOMIC DNA]</scope>
    <source>
        <strain evidence="13 14">SYSU G07066</strain>
    </source>
</reference>
<dbReference type="RefSeq" id="WP_418160202.1">
    <property type="nucleotide sequence ID" value="NZ_JBBLZC010000014.1"/>
</dbReference>
<proteinExistence type="inferred from homology"/>
<protein>
    <recommendedName>
        <fullName evidence="9">Membrane fusion protein (MFP) family protein</fullName>
    </recommendedName>
</protein>
<dbReference type="InterPro" id="IPR058781">
    <property type="entry name" value="HH_AprE-like"/>
</dbReference>
<dbReference type="Pfam" id="PF26002">
    <property type="entry name" value="Beta-barrel_AprE"/>
    <property type="match status" value="1"/>
</dbReference>
<evidence type="ECO:0000313" key="13">
    <source>
        <dbReference type="EMBL" id="MEK0084352.1"/>
    </source>
</evidence>
<keyword evidence="14" id="KW-1185">Reference proteome</keyword>
<evidence type="ECO:0000256" key="8">
    <source>
        <dbReference type="ARBA" id="ARBA00023136"/>
    </source>
</evidence>
<dbReference type="PANTHER" id="PTHR30386:SF26">
    <property type="entry name" value="TRANSPORT PROTEIN COMB"/>
    <property type="match status" value="1"/>
</dbReference>
<feature type="coiled-coil region" evidence="10">
    <location>
        <begin position="145"/>
        <end position="257"/>
    </location>
</feature>
<keyword evidence="3 9" id="KW-0813">Transport</keyword>
<keyword evidence="8 9" id="KW-0472">Membrane</keyword>
<comment type="caution">
    <text evidence="13">The sequence shown here is derived from an EMBL/GenBank/DDBJ whole genome shotgun (WGS) entry which is preliminary data.</text>
</comment>
<evidence type="ECO:0000256" key="9">
    <source>
        <dbReference type="RuleBase" id="RU365093"/>
    </source>
</evidence>
<evidence type="ECO:0000259" key="12">
    <source>
        <dbReference type="Pfam" id="PF26002"/>
    </source>
</evidence>
<keyword evidence="6 9" id="KW-0812">Transmembrane</keyword>
<dbReference type="Proteomes" id="UP001375743">
    <property type="component" value="Unassembled WGS sequence"/>
</dbReference>
<keyword evidence="10" id="KW-0175">Coiled coil</keyword>
<evidence type="ECO:0000313" key="14">
    <source>
        <dbReference type="Proteomes" id="UP001375743"/>
    </source>
</evidence>
<dbReference type="Gene3D" id="2.40.30.170">
    <property type="match status" value="1"/>
</dbReference>
<name>A0ABU8XT15_9PROT</name>
<dbReference type="PANTHER" id="PTHR30386">
    <property type="entry name" value="MEMBRANE FUSION SUBUNIT OF EMRAB-TOLC MULTIDRUG EFFLUX PUMP"/>
    <property type="match status" value="1"/>
</dbReference>